<reference evidence="2" key="5">
    <citation type="journal article" date="2021" name="G3 (Bethesda)">
        <title>Aegilops tauschii genome assembly Aet v5.0 features greater sequence contiguity and improved annotation.</title>
        <authorList>
            <person name="Wang L."/>
            <person name="Zhu T."/>
            <person name="Rodriguez J.C."/>
            <person name="Deal K.R."/>
            <person name="Dubcovsky J."/>
            <person name="McGuire P.E."/>
            <person name="Lux T."/>
            <person name="Spannagl M."/>
            <person name="Mayer K.F.X."/>
            <person name="Baldrich P."/>
            <person name="Meyers B.C."/>
            <person name="Huo N."/>
            <person name="Gu Y.Q."/>
            <person name="Zhou H."/>
            <person name="Devos K.M."/>
            <person name="Bennetzen J.L."/>
            <person name="Unver T."/>
            <person name="Budak H."/>
            <person name="Gulick P.J."/>
            <person name="Galiba G."/>
            <person name="Kalapos B."/>
            <person name="Nelson D.R."/>
            <person name="Li P."/>
            <person name="You F.M."/>
            <person name="Luo M.C."/>
            <person name="Dvorak J."/>
        </authorList>
    </citation>
    <scope>NUCLEOTIDE SEQUENCE [LARGE SCALE GENOMIC DNA]</scope>
    <source>
        <strain evidence="2">cv. AL8/78</strain>
    </source>
</reference>
<feature type="compositionally biased region" description="Polar residues" evidence="1">
    <location>
        <begin position="29"/>
        <end position="45"/>
    </location>
</feature>
<feature type="compositionally biased region" description="Gly residues" evidence="1">
    <location>
        <begin position="11"/>
        <end position="25"/>
    </location>
</feature>
<evidence type="ECO:0000313" key="3">
    <source>
        <dbReference type="Proteomes" id="UP000015105"/>
    </source>
</evidence>
<dbReference type="EnsemblPlants" id="AET7Gv21348300.1">
    <property type="protein sequence ID" value="AET7Gv21348300.1"/>
    <property type="gene ID" value="AET7Gv21348300"/>
</dbReference>
<feature type="region of interest" description="Disordered" evidence="1">
    <location>
        <begin position="1"/>
        <end position="70"/>
    </location>
</feature>
<dbReference type="Gramene" id="AET7Gv21348300.1">
    <property type="protein sequence ID" value="AET7Gv21348300.1"/>
    <property type="gene ID" value="AET7Gv21348300"/>
</dbReference>
<dbReference type="Proteomes" id="UP000015105">
    <property type="component" value="Chromosome 7D"/>
</dbReference>
<accession>A0A453TD24</accession>
<keyword evidence="3" id="KW-1185">Reference proteome</keyword>
<name>A0A453TD24_AEGTS</name>
<feature type="compositionally biased region" description="Basic residues" evidence="1">
    <location>
        <begin position="1"/>
        <end position="10"/>
    </location>
</feature>
<sequence length="70" mass="7453">MDNRGNKRNIRGGGGGRGGRGGGGVMDKTGTTVPPNRPTPTSTNKPAAHPRNPKKGRNRRINVRLAQKRV</sequence>
<proteinExistence type="predicted"/>
<evidence type="ECO:0000313" key="2">
    <source>
        <dbReference type="EnsemblPlants" id="AET7Gv21348300.1"/>
    </source>
</evidence>
<protein>
    <submittedName>
        <fullName evidence="2">Uncharacterized protein</fullName>
    </submittedName>
</protein>
<reference evidence="3" key="1">
    <citation type="journal article" date="2014" name="Science">
        <title>Ancient hybridizations among the ancestral genomes of bread wheat.</title>
        <authorList>
            <consortium name="International Wheat Genome Sequencing Consortium,"/>
            <person name="Marcussen T."/>
            <person name="Sandve S.R."/>
            <person name="Heier L."/>
            <person name="Spannagl M."/>
            <person name="Pfeifer M."/>
            <person name="Jakobsen K.S."/>
            <person name="Wulff B.B."/>
            <person name="Steuernagel B."/>
            <person name="Mayer K.F."/>
            <person name="Olsen O.A."/>
        </authorList>
    </citation>
    <scope>NUCLEOTIDE SEQUENCE [LARGE SCALE GENOMIC DNA]</scope>
    <source>
        <strain evidence="3">cv. AL8/78</strain>
    </source>
</reference>
<organism evidence="2 3">
    <name type="scientific">Aegilops tauschii subsp. strangulata</name>
    <name type="common">Goatgrass</name>
    <dbReference type="NCBI Taxonomy" id="200361"/>
    <lineage>
        <taxon>Eukaryota</taxon>
        <taxon>Viridiplantae</taxon>
        <taxon>Streptophyta</taxon>
        <taxon>Embryophyta</taxon>
        <taxon>Tracheophyta</taxon>
        <taxon>Spermatophyta</taxon>
        <taxon>Magnoliopsida</taxon>
        <taxon>Liliopsida</taxon>
        <taxon>Poales</taxon>
        <taxon>Poaceae</taxon>
        <taxon>BOP clade</taxon>
        <taxon>Pooideae</taxon>
        <taxon>Triticodae</taxon>
        <taxon>Triticeae</taxon>
        <taxon>Triticinae</taxon>
        <taxon>Aegilops</taxon>
    </lineage>
</organism>
<reference evidence="3" key="2">
    <citation type="journal article" date="2017" name="Nat. Plants">
        <title>The Aegilops tauschii genome reveals multiple impacts of transposons.</title>
        <authorList>
            <person name="Zhao G."/>
            <person name="Zou C."/>
            <person name="Li K."/>
            <person name="Wang K."/>
            <person name="Li T."/>
            <person name="Gao L."/>
            <person name="Zhang X."/>
            <person name="Wang H."/>
            <person name="Yang Z."/>
            <person name="Liu X."/>
            <person name="Jiang W."/>
            <person name="Mao L."/>
            <person name="Kong X."/>
            <person name="Jiao Y."/>
            <person name="Jia J."/>
        </authorList>
    </citation>
    <scope>NUCLEOTIDE SEQUENCE [LARGE SCALE GENOMIC DNA]</scope>
    <source>
        <strain evidence="3">cv. AL8/78</strain>
    </source>
</reference>
<reference evidence="2" key="4">
    <citation type="submission" date="2019-03" db="UniProtKB">
        <authorList>
            <consortium name="EnsemblPlants"/>
        </authorList>
    </citation>
    <scope>IDENTIFICATION</scope>
</reference>
<feature type="compositionally biased region" description="Basic residues" evidence="1">
    <location>
        <begin position="51"/>
        <end position="70"/>
    </location>
</feature>
<reference evidence="2" key="3">
    <citation type="journal article" date="2017" name="Nature">
        <title>Genome sequence of the progenitor of the wheat D genome Aegilops tauschii.</title>
        <authorList>
            <person name="Luo M.C."/>
            <person name="Gu Y.Q."/>
            <person name="Puiu D."/>
            <person name="Wang H."/>
            <person name="Twardziok S.O."/>
            <person name="Deal K.R."/>
            <person name="Huo N."/>
            <person name="Zhu T."/>
            <person name="Wang L."/>
            <person name="Wang Y."/>
            <person name="McGuire P.E."/>
            <person name="Liu S."/>
            <person name="Long H."/>
            <person name="Ramasamy R.K."/>
            <person name="Rodriguez J.C."/>
            <person name="Van S.L."/>
            <person name="Yuan L."/>
            <person name="Wang Z."/>
            <person name="Xia Z."/>
            <person name="Xiao L."/>
            <person name="Anderson O.D."/>
            <person name="Ouyang S."/>
            <person name="Liang Y."/>
            <person name="Zimin A.V."/>
            <person name="Pertea G."/>
            <person name="Qi P."/>
            <person name="Bennetzen J.L."/>
            <person name="Dai X."/>
            <person name="Dawson M.W."/>
            <person name="Muller H.G."/>
            <person name="Kugler K."/>
            <person name="Rivarola-Duarte L."/>
            <person name="Spannagl M."/>
            <person name="Mayer K.F.X."/>
            <person name="Lu F.H."/>
            <person name="Bevan M.W."/>
            <person name="Leroy P."/>
            <person name="Li P."/>
            <person name="You F.M."/>
            <person name="Sun Q."/>
            <person name="Liu Z."/>
            <person name="Lyons E."/>
            <person name="Wicker T."/>
            <person name="Salzberg S.L."/>
            <person name="Devos K.M."/>
            <person name="Dvorak J."/>
        </authorList>
    </citation>
    <scope>NUCLEOTIDE SEQUENCE [LARGE SCALE GENOMIC DNA]</scope>
    <source>
        <strain evidence="2">cv. AL8/78</strain>
    </source>
</reference>
<dbReference type="AlphaFoldDB" id="A0A453TD24"/>
<evidence type="ECO:0000256" key="1">
    <source>
        <dbReference type="SAM" id="MobiDB-lite"/>
    </source>
</evidence>